<proteinExistence type="predicted"/>
<sequence length="484" mass="53475">MDRKSRTGLDRLRARGRTAGPLHGLVVDVLPFVIGDSDDDTVRMAVSVAEGTMVHPGHAARVEQLQRVRMLAALALTLRHGGVHVIVRDEAAVREEVEAAQLIYGRLPIDVGILLPGQSSTQRRLAHACDVTVGVLDAFALDATRDQQIAVLGDGVSRQVPAAVVSDPGSVMILGINRQFEQFDKLNSEVTSVGELRNAANFARTLQDGVHFVADGEGGSPRLTQMGREKTHDTFGVVQPSGGRAMLFERRVCEAVWARRVVKTQDYDVVDGLVVRLPSGTLSEGSGFACGLRQAIEVKEGVAITDIMYPLAVTSCLEYFRRYQVVGGTSTAELMFTAELEGLFGVRVWDRRTTEEREVEQRHARDMARYLAFNQELARWDGAAGDHRNAFQALRDDLRNPSERGRAVGRLIGADFDEDQQTRHVEALDVLDEAIGVYNAVAQYGRMSLYPDHRGQYEQTLTALQDSLWADLREEISRWGCNQR</sequence>
<dbReference type="SUPFAM" id="SSF81767">
    <property type="entry name" value="Pre-protein crosslinking domain of SecA"/>
    <property type="match status" value="1"/>
</dbReference>
<dbReference type="InterPro" id="IPR014018">
    <property type="entry name" value="SecA_motor_DEAD"/>
</dbReference>
<evidence type="ECO:0000313" key="2">
    <source>
        <dbReference type="EMBL" id="SEO29809.1"/>
    </source>
</evidence>
<dbReference type="InterPro" id="IPR011115">
    <property type="entry name" value="SecA_DEAD"/>
</dbReference>
<dbReference type="EMBL" id="FODD01000022">
    <property type="protein sequence ID" value="SEO29809.1"/>
    <property type="molecule type" value="Genomic_DNA"/>
</dbReference>
<protein>
    <submittedName>
        <fullName evidence="2">SecA DEAD-like domain-containing protein</fullName>
    </submittedName>
</protein>
<name>A0A1H8NJY6_9ACTN</name>
<dbReference type="Proteomes" id="UP000181951">
    <property type="component" value="Unassembled WGS sequence"/>
</dbReference>
<dbReference type="InterPro" id="IPR036670">
    <property type="entry name" value="SecA_X-link_sf"/>
</dbReference>
<dbReference type="Pfam" id="PF07517">
    <property type="entry name" value="SecA_DEAD"/>
    <property type="match status" value="1"/>
</dbReference>
<evidence type="ECO:0000259" key="1">
    <source>
        <dbReference type="PROSITE" id="PS51196"/>
    </source>
</evidence>
<dbReference type="AlphaFoldDB" id="A0A1H8NJY6"/>
<feature type="domain" description="SecA family profile" evidence="1">
    <location>
        <begin position="1"/>
        <end position="484"/>
    </location>
</feature>
<dbReference type="GO" id="GO:0005524">
    <property type="term" value="F:ATP binding"/>
    <property type="evidence" value="ECO:0007669"/>
    <property type="project" value="InterPro"/>
</dbReference>
<dbReference type="GO" id="GO:0016020">
    <property type="term" value="C:membrane"/>
    <property type="evidence" value="ECO:0007669"/>
    <property type="project" value="InterPro"/>
</dbReference>
<organism evidence="2 3">
    <name type="scientific">Actinacidiphila rubida</name>
    <dbReference type="NCBI Taxonomy" id="310780"/>
    <lineage>
        <taxon>Bacteria</taxon>
        <taxon>Bacillati</taxon>
        <taxon>Actinomycetota</taxon>
        <taxon>Actinomycetes</taxon>
        <taxon>Kitasatosporales</taxon>
        <taxon>Streptomycetaceae</taxon>
        <taxon>Actinacidiphila</taxon>
    </lineage>
</organism>
<accession>A0A1H8NJY6</accession>
<dbReference type="Gene3D" id="3.90.1440.10">
    <property type="entry name" value="SecA, preprotein cross-linking domain"/>
    <property type="match status" value="1"/>
</dbReference>
<dbReference type="PROSITE" id="PS51196">
    <property type="entry name" value="SECA_MOTOR_DEAD"/>
    <property type="match status" value="1"/>
</dbReference>
<evidence type="ECO:0000313" key="3">
    <source>
        <dbReference type="Proteomes" id="UP000181951"/>
    </source>
</evidence>
<dbReference type="STRING" id="310780.SAMN05216267_1022108"/>
<dbReference type="Gene3D" id="3.40.50.300">
    <property type="entry name" value="P-loop containing nucleotide triphosphate hydrolases"/>
    <property type="match status" value="1"/>
</dbReference>
<dbReference type="GO" id="GO:0017038">
    <property type="term" value="P:protein import"/>
    <property type="evidence" value="ECO:0007669"/>
    <property type="project" value="InterPro"/>
</dbReference>
<reference evidence="2 3" key="1">
    <citation type="submission" date="2016-10" db="EMBL/GenBank/DDBJ databases">
        <authorList>
            <person name="de Groot N.N."/>
        </authorList>
    </citation>
    <scope>NUCLEOTIDE SEQUENCE [LARGE SCALE GENOMIC DNA]</scope>
    <source>
        <strain evidence="2 3">CGMCC 4.2026</strain>
    </source>
</reference>
<keyword evidence="3" id="KW-1185">Reference proteome</keyword>
<dbReference type="InterPro" id="IPR027417">
    <property type="entry name" value="P-loop_NTPase"/>
</dbReference>
<dbReference type="SMART" id="SM00957">
    <property type="entry name" value="SecA_DEAD"/>
    <property type="match status" value="1"/>
</dbReference>
<dbReference type="SUPFAM" id="SSF52540">
    <property type="entry name" value="P-loop containing nucleoside triphosphate hydrolases"/>
    <property type="match status" value="1"/>
</dbReference>
<gene>
    <name evidence="2" type="ORF">SAMN05216267_1022108</name>
</gene>